<comment type="caution">
    <text evidence="2">The sequence shown here is derived from an EMBL/GenBank/DDBJ whole genome shotgun (WGS) entry which is preliminary data.</text>
</comment>
<organism evidence="2 3">
    <name type="scientific">Desulfosporosinus metallidurans</name>
    <dbReference type="NCBI Taxonomy" id="1888891"/>
    <lineage>
        <taxon>Bacteria</taxon>
        <taxon>Bacillati</taxon>
        <taxon>Bacillota</taxon>
        <taxon>Clostridia</taxon>
        <taxon>Eubacteriales</taxon>
        <taxon>Desulfitobacteriaceae</taxon>
        <taxon>Desulfosporosinus</taxon>
    </lineage>
</organism>
<dbReference type="AlphaFoldDB" id="A0A1Q8QLR1"/>
<feature type="transmembrane region" description="Helical" evidence="1">
    <location>
        <begin position="130"/>
        <end position="150"/>
    </location>
</feature>
<feature type="transmembrane region" description="Helical" evidence="1">
    <location>
        <begin position="69"/>
        <end position="89"/>
    </location>
</feature>
<feature type="transmembrane region" description="Helical" evidence="1">
    <location>
        <begin position="6"/>
        <end position="23"/>
    </location>
</feature>
<evidence type="ECO:0000313" key="2">
    <source>
        <dbReference type="EMBL" id="OLN28270.1"/>
    </source>
</evidence>
<feature type="transmembrane region" description="Helical" evidence="1">
    <location>
        <begin position="96"/>
        <end position="118"/>
    </location>
</feature>
<protein>
    <submittedName>
        <fullName evidence="2">Uncharacterized protein</fullName>
    </submittedName>
</protein>
<dbReference type="Proteomes" id="UP000186102">
    <property type="component" value="Unassembled WGS sequence"/>
</dbReference>
<feature type="transmembrane region" description="Helical" evidence="1">
    <location>
        <begin position="44"/>
        <end position="63"/>
    </location>
</feature>
<keyword evidence="1" id="KW-1133">Transmembrane helix</keyword>
<keyword evidence="1" id="KW-0472">Membrane</keyword>
<reference evidence="2 3" key="1">
    <citation type="submission" date="2016-09" db="EMBL/GenBank/DDBJ databases">
        <title>Complete genome of Desulfosporosinus sp. OL.</title>
        <authorList>
            <person name="Mardanov A."/>
            <person name="Beletsky A."/>
            <person name="Panova A."/>
            <person name="Karnachuk O."/>
            <person name="Ravin N."/>
        </authorList>
    </citation>
    <scope>NUCLEOTIDE SEQUENCE [LARGE SCALE GENOMIC DNA]</scope>
    <source>
        <strain evidence="2 3">OL</strain>
    </source>
</reference>
<evidence type="ECO:0000256" key="1">
    <source>
        <dbReference type="SAM" id="Phobius"/>
    </source>
</evidence>
<proteinExistence type="predicted"/>
<keyword evidence="3" id="KW-1185">Reference proteome</keyword>
<sequence>MEIIKINFLFIPFISIFAILFGYESNWASFLGEWGTVPDKLEGLIVTIVFLVALLLYGIVMGYTEKKGFMKFISLYWGIGGSICLIAHLMAPIGKFAIIALPTFILIMVPTYGLRYFYTTGTNTLYLTPIISMISSWSAGAIGYLIGYLLKKLRVTRSGVNV</sequence>
<dbReference type="RefSeq" id="WP_075366549.1">
    <property type="nucleotide sequence ID" value="NZ_MLBF01000045.1"/>
</dbReference>
<gene>
    <name evidence="2" type="ORF">DSOL_4168</name>
</gene>
<dbReference type="EMBL" id="MLBF01000045">
    <property type="protein sequence ID" value="OLN28270.1"/>
    <property type="molecule type" value="Genomic_DNA"/>
</dbReference>
<name>A0A1Q8QLR1_9FIRM</name>
<accession>A0A1Q8QLR1</accession>
<keyword evidence="1" id="KW-0812">Transmembrane</keyword>
<dbReference type="OrthoDB" id="9843325at2"/>
<evidence type="ECO:0000313" key="3">
    <source>
        <dbReference type="Proteomes" id="UP000186102"/>
    </source>
</evidence>